<dbReference type="PANTHER" id="PTHR20836">
    <property type="entry name" value="DIHYDRODIPICOLINATE REDUCTASE"/>
    <property type="match status" value="1"/>
</dbReference>
<evidence type="ECO:0000256" key="3">
    <source>
        <dbReference type="ARBA" id="ARBA00022490"/>
    </source>
</evidence>
<comment type="pathway">
    <text evidence="10 14">Amino-acid biosynthesis; L-lysine biosynthesis via DAP pathway; (S)-tetrahydrodipicolinate from L-aspartate: step 4/4.</text>
</comment>
<evidence type="ECO:0000256" key="14">
    <source>
        <dbReference type="HAMAP-Rule" id="MF_00102"/>
    </source>
</evidence>
<dbReference type="Gene3D" id="3.40.50.720">
    <property type="entry name" value="NAD(P)-binding Rossmann-like Domain"/>
    <property type="match status" value="1"/>
</dbReference>
<evidence type="ECO:0000256" key="4">
    <source>
        <dbReference type="ARBA" id="ARBA00022605"/>
    </source>
</evidence>
<dbReference type="HAMAP" id="MF_00102">
    <property type="entry name" value="DapB"/>
    <property type="match status" value="1"/>
</dbReference>
<comment type="catalytic activity">
    <reaction evidence="12 14">
        <text>(S)-2,3,4,5-tetrahydrodipicolinate + NADP(+) + H2O = (2S,4S)-4-hydroxy-2,3,4,5-tetrahydrodipicolinate + NADPH + H(+)</text>
        <dbReference type="Rhea" id="RHEA:35331"/>
        <dbReference type="ChEBI" id="CHEBI:15377"/>
        <dbReference type="ChEBI" id="CHEBI:15378"/>
        <dbReference type="ChEBI" id="CHEBI:16845"/>
        <dbReference type="ChEBI" id="CHEBI:57783"/>
        <dbReference type="ChEBI" id="CHEBI:58349"/>
        <dbReference type="ChEBI" id="CHEBI:67139"/>
        <dbReference type="EC" id="1.17.1.8"/>
    </reaction>
</comment>
<keyword evidence="4 14" id="KW-0028">Amino-acid biosynthesis</keyword>
<dbReference type="GO" id="GO:0008839">
    <property type="term" value="F:4-hydroxy-tetrahydrodipicolinate reductase"/>
    <property type="evidence" value="ECO:0007669"/>
    <property type="project" value="UniProtKB-UniRule"/>
</dbReference>
<comment type="subcellular location">
    <subcellularLocation>
        <location evidence="1 14">Cytoplasm</location>
    </subcellularLocation>
</comment>
<keyword evidence="6 14" id="KW-0220">Diaminopimelate biosynthesis</keyword>
<keyword evidence="7 14" id="KW-0560">Oxidoreductase</keyword>
<feature type="binding site" evidence="14">
    <location>
        <position position="39"/>
    </location>
    <ligand>
        <name>NAD(+)</name>
        <dbReference type="ChEBI" id="CHEBI:57540"/>
    </ligand>
</feature>
<dbReference type="FunFam" id="3.30.360.10:FF:000004">
    <property type="entry name" value="4-hydroxy-tetrahydrodipicolinate reductase"/>
    <property type="match status" value="1"/>
</dbReference>
<comment type="caution">
    <text evidence="14">Was originally thought to be a dihydrodipicolinate reductase (DHDPR), catalyzing the conversion of dihydrodipicolinate to tetrahydrodipicolinate. However, it was shown in E.coli that the substrate of the enzymatic reaction is not dihydrodipicolinate (DHDP) but in fact (2S,4S)-4-hydroxy-2,3,4,5-tetrahydrodipicolinic acid (HTPA), the product released by the DapA-catalyzed reaction.</text>
</comment>
<evidence type="ECO:0000256" key="6">
    <source>
        <dbReference type="ARBA" id="ARBA00022915"/>
    </source>
</evidence>
<dbReference type="GO" id="GO:0005829">
    <property type="term" value="C:cytosol"/>
    <property type="evidence" value="ECO:0007669"/>
    <property type="project" value="TreeGrafter"/>
</dbReference>
<evidence type="ECO:0000256" key="12">
    <source>
        <dbReference type="ARBA" id="ARBA00049080"/>
    </source>
</evidence>
<gene>
    <name evidence="14" type="primary">dapB</name>
    <name evidence="17" type="ORF">SAMN05216421_2531</name>
</gene>
<evidence type="ECO:0000256" key="5">
    <source>
        <dbReference type="ARBA" id="ARBA00022857"/>
    </source>
</evidence>
<dbReference type="SUPFAM" id="SSF51735">
    <property type="entry name" value="NAD(P)-binding Rossmann-fold domains"/>
    <property type="match status" value="1"/>
</dbReference>
<evidence type="ECO:0000256" key="7">
    <source>
        <dbReference type="ARBA" id="ARBA00023002"/>
    </source>
</evidence>
<comment type="similarity">
    <text evidence="2 14">Belongs to the DapB family.</text>
</comment>
<feature type="domain" description="Dihydrodipicolinate reductase C-terminal" evidence="16">
    <location>
        <begin position="133"/>
        <end position="269"/>
    </location>
</feature>
<evidence type="ECO:0000256" key="9">
    <source>
        <dbReference type="ARBA" id="ARBA00023154"/>
    </source>
</evidence>
<dbReference type="GO" id="GO:0019877">
    <property type="term" value="P:diaminopimelate biosynthetic process"/>
    <property type="evidence" value="ECO:0007669"/>
    <property type="project" value="UniProtKB-UniRule"/>
</dbReference>
<evidence type="ECO:0000256" key="11">
    <source>
        <dbReference type="ARBA" id="ARBA00038983"/>
    </source>
</evidence>
<evidence type="ECO:0000256" key="8">
    <source>
        <dbReference type="ARBA" id="ARBA00023027"/>
    </source>
</evidence>
<dbReference type="InterPro" id="IPR022663">
    <property type="entry name" value="DapB_C"/>
</dbReference>
<evidence type="ECO:0000256" key="13">
    <source>
        <dbReference type="ARBA" id="ARBA00049396"/>
    </source>
</evidence>
<dbReference type="Pfam" id="PF01113">
    <property type="entry name" value="DapB_N"/>
    <property type="match status" value="1"/>
</dbReference>
<dbReference type="PANTHER" id="PTHR20836:SF0">
    <property type="entry name" value="4-HYDROXY-TETRAHYDRODIPICOLINATE REDUCTASE 1, CHLOROPLASTIC-RELATED"/>
    <property type="match status" value="1"/>
</dbReference>
<evidence type="ECO:0000259" key="16">
    <source>
        <dbReference type="Pfam" id="PF05173"/>
    </source>
</evidence>
<keyword evidence="5 14" id="KW-0521">NADP</keyword>
<dbReference type="AlphaFoldDB" id="A0A1H1WDH6"/>
<dbReference type="Pfam" id="PF05173">
    <property type="entry name" value="DapB_C"/>
    <property type="match status" value="1"/>
</dbReference>
<evidence type="ECO:0000313" key="17">
    <source>
        <dbReference type="EMBL" id="SDS94189.1"/>
    </source>
</evidence>
<comment type="function">
    <text evidence="14">Catalyzes the conversion of 4-hydroxy-tetrahydrodipicolinate (HTPA) to tetrahydrodipicolinate.</text>
</comment>
<feature type="active site" description="Proton donor" evidence="14">
    <location>
        <position position="164"/>
    </location>
</feature>
<dbReference type="InterPro" id="IPR022664">
    <property type="entry name" value="DapB_N_CS"/>
</dbReference>
<dbReference type="Proteomes" id="UP000243207">
    <property type="component" value="Chromosome I"/>
</dbReference>
<dbReference type="GO" id="GO:0009089">
    <property type="term" value="P:lysine biosynthetic process via diaminopimelate"/>
    <property type="evidence" value="ECO:0007669"/>
    <property type="project" value="UniProtKB-UniRule"/>
</dbReference>
<dbReference type="EMBL" id="LT629736">
    <property type="protein sequence ID" value="SDS94189.1"/>
    <property type="molecule type" value="Genomic_DNA"/>
</dbReference>
<dbReference type="GO" id="GO:0050661">
    <property type="term" value="F:NADP binding"/>
    <property type="evidence" value="ECO:0007669"/>
    <property type="project" value="UniProtKB-UniRule"/>
</dbReference>
<feature type="active site" description="Proton donor/acceptor" evidence="14">
    <location>
        <position position="160"/>
    </location>
</feature>
<keyword evidence="3 14" id="KW-0963">Cytoplasm</keyword>
<reference evidence="18" key="1">
    <citation type="submission" date="2016-10" db="EMBL/GenBank/DDBJ databases">
        <authorList>
            <person name="Varghese N."/>
            <person name="Submissions S."/>
        </authorList>
    </citation>
    <scope>NUCLEOTIDE SEQUENCE [LARGE SCALE GENOMIC DNA]</scope>
    <source>
        <strain evidence="18">NRRL B-51270</strain>
    </source>
</reference>
<feature type="domain" description="Dihydrodipicolinate reductase N-terminal" evidence="15">
    <location>
        <begin position="8"/>
        <end position="130"/>
    </location>
</feature>
<evidence type="ECO:0000256" key="1">
    <source>
        <dbReference type="ARBA" id="ARBA00004496"/>
    </source>
</evidence>
<dbReference type="InterPro" id="IPR023940">
    <property type="entry name" value="DHDPR_bac"/>
</dbReference>
<evidence type="ECO:0000256" key="10">
    <source>
        <dbReference type="ARBA" id="ARBA00037922"/>
    </source>
</evidence>
<dbReference type="GO" id="GO:0016726">
    <property type="term" value="F:oxidoreductase activity, acting on CH or CH2 groups, NAD or NADP as acceptor"/>
    <property type="evidence" value="ECO:0007669"/>
    <property type="project" value="UniProtKB-UniRule"/>
</dbReference>
<organism evidence="17 18">
    <name type="scientific">Halopseudomonas xinjiangensis</name>
    <dbReference type="NCBI Taxonomy" id="487184"/>
    <lineage>
        <taxon>Bacteria</taxon>
        <taxon>Pseudomonadati</taxon>
        <taxon>Pseudomonadota</taxon>
        <taxon>Gammaproteobacteria</taxon>
        <taxon>Pseudomonadales</taxon>
        <taxon>Pseudomonadaceae</taxon>
        <taxon>Halopseudomonas</taxon>
    </lineage>
</organism>
<dbReference type="InterPro" id="IPR036291">
    <property type="entry name" value="NAD(P)-bd_dom_sf"/>
</dbReference>
<dbReference type="SUPFAM" id="SSF55347">
    <property type="entry name" value="Glyceraldehyde-3-phosphate dehydrogenase-like, C-terminal domain"/>
    <property type="match status" value="1"/>
</dbReference>
<dbReference type="PIRSF" id="PIRSF000161">
    <property type="entry name" value="DHPR"/>
    <property type="match status" value="1"/>
</dbReference>
<name>A0A1H1WDH6_9GAMM</name>
<proteinExistence type="inferred from homology"/>
<dbReference type="GO" id="GO:0051287">
    <property type="term" value="F:NAD binding"/>
    <property type="evidence" value="ECO:0007669"/>
    <property type="project" value="UniProtKB-UniRule"/>
</dbReference>
<dbReference type="UniPathway" id="UPA00034">
    <property type="reaction ID" value="UER00018"/>
</dbReference>
<dbReference type="Gene3D" id="3.30.360.10">
    <property type="entry name" value="Dihydrodipicolinate Reductase, domain 2"/>
    <property type="match status" value="1"/>
</dbReference>
<dbReference type="CDD" id="cd02274">
    <property type="entry name" value="DHDPR_N"/>
    <property type="match status" value="1"/>
</dbReference>
<evidence type="ECO:0000313" key="18">
    <source>
        <dbReference type="Proteomes" id="UP000243207"/>
    </source>
</evidence>
<comment type="subunit">
    <text evidence="14">Homotetramer.</text>
</comment>
<feature type="binding site" evidence="14">
    <location>
        <begin position="13"/>
        <end position="18"/>
    </location>
    <ligand>
        <name>NAD(+)</name>
        <dbReference type="ChEBI" id="CHEBI:57540"/>
    </ligand>
</feature>
<feature type="binding site" evidence="14">
    <location>
        <begin position="170"/>
        <end position="171"/>
    </location>
    <ligand>
        <name>(S)-2,3,4,5-tetrahydrodipicolinate</name>
        <dbReference type="ChEBI" id="CHEBI:16845"/>
    </ligand>
</feature>
<dbReference type="InterPro" id="IPR000846">
    <property type="entry name" value="DapB_N"/>
</dbReference>
<keyword evidence="18" id="KW-1185">Reference proteome</keyword>
<keyword evidence="8 14" id="KW-0520">NAD</keyword>
<feature type="binding site" evidence="14">
    <location>
        <begin position="103"/>
        <end position="105"/>
    </location>
    <ligand>
        <name>NAD(+)</name>
        <dbReference type="ChEBI" id="CHEBI:57540"/>
    </ligand>
</feature>
<evidence type="ECO:0000256" key="2">
    <source>
        <dbReference type="ARBA" id="ARBA00006642"/>
    </source>
</evidence>
<feature type="binding site" evidence="14">
    <location>
        <begin position="127"/>
        <end position="130"/>
    </location>
    <ligand>
        <name>NAD(+)</name>
        <dbReference type="ChEBI" id="CHEBI:57540"/>
    </ligand>
</feature>
<dbReference type="PROSITE" id="PS01298">
    <property type="entry name" value="DAPB"/>
    <property type="match status" value="1"/>
</dbReference>
<dbReference type="EC" id="1.17.1.8" evidence="11 14"/>
<evidence type="ECO:0000259" key="15">
    <source>
        <dbReference type="Pfam" id="PF01113"/>
    </source>
</evidence>
<dbReference type="STRING" id="487184.SAMN05216421_2531"/>
<accession>A0A1H1WDH6</accession>
<dbReference type="NCBIfam" id="TIGR00036">
    <property type="entry name" value="dapB"/>
    <property type="match status" value="1"/>
</dbReference>
<sequence length="272" mass="28710">MTGADMRRIAVIGAAGRMGKTLIEAVNHMEGAVLAAAIERPESSLLGADAGELAGIGRLGIPVTGSVEEAVEQFDVLIDFTHPTTTLVNLAVCRAAGKALVIGTTGFTDAQKDLISEAAKDISIVFAPNFSIGVNLCLKLLDMAAKVMGEESDIEVIEAHHRHKVDAPSGTALRMGEVVADALGRKLSEVAVYGREGQTGARDRQTIGFATVRAGDVVGDHTVLFASEGERVEITHKASSRMTFARGAVRSAMWLADQDKGLFDMQDVLALR</sequence>
<feature type="binding site" evidence="14">
    <location>
        <position position="40"/>
    </location>
    <ligand>
        <name>NADP(+)</name>
        <dbReference type="ChEBI" id="CHEBI:58349"/>
    </ligand>
</feature>
<keyword evidence="9 14" id="KW-0457">Lysine biosynthesis</keyword>
<feature type="binding site" evidence="14">
    <location>
        <position position="161"/>
    </location>
    <ligand>
        <name>(S)-2,3,4,5-tetrahydrodipicolinate</name>
        <dbReference type="ChEBI" id="CHEBI:16845"/>
    </ligand>
</feature>
<dbReference type="FunFam" id="3.40.50.720:FF:000048">
    <property type="entry name" value="4-hydroxy-tetrahydrodipicolinate reductase"/>
    <property type="match status" value="1"/>
</dbReference>
<comment type="catalytic activity">
    <reaction evidence="13 14">
        <text>(S)-2,3,4,5-tetrahydrodipicolinate + NAD(+) + H2O = (2S,4S)-4-hydroxy-2,3,4,5-tetrahydrodipicolinate + NADH + H(+)</text>
        <dbReference type="Rhea" id="RHEA:35323"/>
        <dbReference type="ChEBI" id="CHEBI:15377"/>
        <dbReference type="ChEBI" id="CHEBI:15378"/>
        <dbReference type="ChEBI" id="CHEBI:16845"/>
        <dbReference type="ChEBI" id="CHEBI:57540"/>
        <dbReference type="ChEBI" id="CHEBI:57945"/>
        <dbReference type="ChEBI" id="CHEBI:67139"/>
        <dbReference type="EC" id="1.17.1.8"/>
    </reaction>
</comment>
<protein>
    <recommendedName>
        <fullName evidence="11 14">4-hydroxy-tetrahydrodipicolinate reductase</fullName>
        <shortName evidence="14">HTPA reductase</shortName>
        <ecNumber evidence="11 14">1.17.1.8</ecNumber>
    </recommendedName>
</protein>